<keyword evidence="2 3" id="KW-0326">Glycosidase</keyword>
<name>A0A4U1GUN0_9SPHI</name>
<dbReference type="InterPro" id="IPR001547">
    <property type="entry name" value="Glyco_hydro_5"/>
</dbReference>
<keyword evidence="6" id="KW-0858">Xylan degradation</keyword>
<evidence type="ECO:0000313" key="6">
    <source>
        <dbReference type="EMBL" id="TKC65702.1"/>
    </source>
</evidence>
<reference evidence="6 8" key="2">
    <citation type="submission" date="2019-04" db="EMBL/GenBank/DDBJ databases">
        <title>Pedobacter sp. RP-1-16 sp. nov., isolated from Arctic soil.</title>
        <authorList>
            <person name="Dahal R.H."/>
            <person name="Kim D.-U."/>
        </authorList>
    </citation>
    <scope>NUCLEOTIDE SEQUENCE [LARGE SCALE GENOMIC DNA]</scope>
    <source>
        <strain evidence="6 8">RP-1-16</strain>
    </source>
</reference>
<keyword evidence="1 3" id="KW-0378">Hydrolase</keyword>
<accession>A0A4U1GUN0</accession>
<keyword evidence="6" id="KW-0624">Polysaccharide degradation</keyword>
<proteinExistence type="inferred from homology"/>
<organism evidence="6 8">
    <name type="scientific">Pedobacter hiemivivus</name>
    <dbReference type="NCBI Taxonomy" id="2530454"/>
    <lineage>
        <taxon>Bacteria</taxon>
        <taxon>Pseudomonadati</taxon>
        <taxon>Bacteroidota</taxon>
        <taxon>Sphingobacteriia</taxon>
        <taxon>Sphingobacteriales</taxon>
        <taxon>Sphingobacteriaceae</taxon>
        <taxon>Pedobacter</taxon>
    </lineage>
</organism>
<dbReference type="EMBL" id="SWDX01000001">
    <property type="protein sequence ID" value="TKC65702.1"/>
    <property type="molecule type" value="Genomic_DNA"/>
</dbReference>
<dbReference type="OrthoDB" id="9774262at2"/>
<accession>A0A4V2MKP1</accession>
<keyword evidence="6" id="KW-0119">Carbohydrate metabolism</keyword>
<feature type="domain" description="Glycoside hydrolase family 5" evidence="4">
    <location>
        <begin position="123"/>
        <end position="280"/>
    </location>
</feature>
<comment type="similarity">
    <text evidence="3">Belongs to the glycosyl hydrolase 5 (cellulase A) family.</text>
</comment>
<comment type="caution">
    <text evidence="6">The sequence shown here is derived from an EMBL/GenBank/DDBJ whole genome shotgun (WGS) entry which is preliminary data.</text>
</comment>
<dbReference type="Proteomes" id="UP000309594">
    <property type="component" value="Unassembled WGS sequence"/>
</dbReference>
<evidence type="ECO:0000256" key="3">
    <source>
        <dbReference type="RuleBase" id="RU361153"/>
    </source>
</evidence>
<dbReference type="InterPro" id="IPR017853">
    <property type="entry name" value="GH"/>
</dbReference>
<dbReference type="EMBL" id="SJSM01000002">
    <property type="protein sequence ID" value="TCC98866.1"/>
    <property type="molecule type" value="Genomic_DNA"/>
</dbReference>
<evidence type="ECO:0000256" key="1">
    <source>
        <dbReference type="ARBA" id="ARBA00022801"/>
    </source>
</evidence>
<keyword evidence="7" id="KW-1185">Reference proteome</keyword>
<protein>
    <submittedName>
        <fullName evidence="6">1,4-beta-xylanase</fullName>
    </submittedName>
</protein>
<dbReference type="GO" id="GO:0045493">
    <property type="term" value="P:xylan catabolic process"/>
    <property type="evidence" value="ECO:0007669"/>
    <property type="project" value="UniProtKB-KW"/>
</dbReference>
<dbReference type="SUPFAM" id="SSF51445">
    <property type="entry name" value="(Trans)glycosidases"/>
    <property type="match status" value="1"/>
</dbReference>
<evidence type="ECO:0000256" key="2">
    <source>
        <dbReference type="ARBA" id="ARBA00023295"/>
    </source>
</evidence>
<dbReference type="GO" id="GO:0004553">
    <property type="term" value="F:hydrolase activity, hydrolyzing O-glycosyl compounds"/>
    <property type="evidence" value="ECO:0007669"/>
    <property type="project" value="InterPro"/>
</dbReference>
<evidence type="ECO:0000313" key="5">
    <source>
        <dbReference type="EMBL" id="TCC98866.1"/>
    </source>
</evidence>
<dbReference type="AlphaFoldDB" id="A0A4U1GUN0"/>
<reference evidence="5 7" key="1">
    <citation type="submission" date="2019-02" db="EMBL/GenBank/DDBJ databases">
        <title>Pedobacter sp. RP-3-8 sp. nov., isolated from Arctic soil.</title>
        <authorList>
            <person name="Dahal R.H."/>
        </authorList>
    </citation>
    <scope>NUCLEOTIDE SEQUENCE [LARGE SCALE GENOMIC DNA]</scope>
    <source>
        <strain evidence="5 7">RP-3-8</strain>
    </source>
</reference>
<evidence type="ECO:0000313" key="7">
    <source>
        <dbReference type="Proteomes" id="UP000291117"/>
    </source>
</evidence>
<evidence type="ECO:0000313" key="8">
    <source>
        <dbReference type="Proteomes" id="UP000309594"/>
    </source>
</evidence>
<dbReference type="Pfam" id="PF00150">
    <property type="entry name" value="Cellulase"/>
    <property type="match status" value="1"/>
</dbReference>
<dbReference type="Gene3D" id="3.20.20.80">
    <property type="entry name" value="Glycosidases"/>
    <property type="match status" value="1"/>
</dbReference>
<evidence type="ECO:0000259" key="4">
    <source>
        <dbReference type="Pfam" id="PF00150"/>
    </source>
</evidence>
<gene>
    <name evidence="5" type="ORF">EZ444_04565</name>
    <name evidence="6" type="ORF">FBD94_01275</name>
</gene>
<dbReference type="Proteomes" id="UP000291117">
    <property type="component" value="Unassembled WGS sequence"/>
</dbReference>
<sequence>MPAGKWTIEQANTWYAQHRWLVGANFLPSTAINQLEMWQADSFDPLTIDRELGWAAKIGLNTLRVYLHSIAWKQDPEGFKKRIDQYLGIADKHHIKTVFVFFDDCWNKEAKPGKQPASKPGIHNSGWVQDPGQPMSADPKLFPGLEKYVKDVLDRFGKDKRILLWDLYNEPGNSDKGNESLPLLRKVFSWARAAAPEQPITSGIWKWDLEELNAFQIQNSDIITYHDYEEPEWHLRVIQMLKTHGRPLICTEYMARTRNSRFSNILPLLKKENIGAISWGLVAGKSNTIYAWDTPLPQGNQPAEWFHDIFKKDGTPYRQDEVDLIKNLKKPEGESP</sequence>